<feature type="region of interest" description="Disordered" evidence="1">
    <location>
        <begin position="107"/>
        <end position="147"/>
    </location>
</feature>
<keyword evidence="3" id="KW-1185">Reference proteome</keyword>
<dbReference type="STRING" id="28573.A0A0U1LV14"/>
<organism evidence="2 3">
    <name type="scientific">Talaromyces islandicus</name>
    <name type="common">Penicillium islandicum</name>
    <dbReference type="NCBI Taxonomy" id="28573"/>
    <lineage>
        <taxon>Eukaryota</taxon>
        <taxon>Fungi</taxon>
        <taxon>Dikarya</taxon>
        <taxon>Ascomycota</taxon>
        <taxon>Pezizomycotina</taxon>
        <taxon>Eurotiomycetes</taxon>
        <taxon>Eurotiomycetidae</taxon>
        <taxon>Eurotiales</taxon>
        <taxon>Trichocomaceae</taxon>
        <taxon>Talaromyces</taxon>
        <taxon>Talaromyces sect. Islandici</taxon>
    </lineage>
</organism>
<feature type="region of interest" description="Disordered" evidence="1">
    <location>
        <begin position="1"/>
        <end position="74"/>
    </location>
</feature>
<name>A0A0U1LV14_TALIS</name>
<reference evidence="2 3" key="1">
    <citation type="submission" date="2015-04" db="EMBL/GenBank/DDBJ databases">
        <authorList>
            <person name="Syromyatnikov M.Y."/>
            <person name="Popov V.N."/>
        </authorList>
    </citation>
    <scope>NUCLEOTIDE SEQUENCE [LARGE SCALE GENOMIC DNA]</scope>
    <source>
        <strain evidence="2">WF-38-12</strain>
    </source>
</reference>
<dbReference type="EMBL" id="CVMT01000003">
    <property type="protein sequence ID" value="CRG86942.1"/>
    <property type="molecule type" value="Genomic_DNA"/>
</dbReference>
<sequence length="386" mass="42968">MASFSNFDAPFRVQSQLYQPPRTPSSSSYSYREYPEYSSTRKRARRFGPAERSPVRDPVSSTDLESPAPLVNTDYILANGGEDQQHLDLTETKEKLVEELDYRPNRYRQNTVLASTEQATDSKDTGNRKRSRSDAIEPAMPLTPSGSAATPGWGRAVFTVVGKVWDFCWTSAFRGFSAGGGQTYTMATPTSRTPDTSTWQMVHNQDHMNTSISRTKSASTPVPGQYPEDEVEVEQGRDRETWVLVPESPSVRHSSPRGESPTQFARKVRRRSGAYRLQPRRSGAGLARVANKRPSLNPIRPPVGASLSSAAPSTPTKLTSSPTKSTNQTSPASKDAQRYAAKFRRREREEDASIQKMNDQLKALIREGREALGSRVEIDDMDLDDE</sequence>
<feature type="compositionally biased region" description="Polar residues" evidence="1">
    <location>
        <begin position="107"/>
        <end position="119"/>
    </location>
</feature>
<dbReference type="Proteomes" id="UP000054383">
    <property type="component" value="Unassembled WGS sequence"/>
</dbReference>
<dbReference type="OMA" id="TQRYMAQ"/>
<evidence type="ECO:0000256" key="1">
    <source>
        <dbReference type="SAM" id="MobiDB-lite"/>
    </source>
</evidence>
<evidence type="ECO:0000313" key="3">
    <source>
        <dbReference type="Proteomes" id="UP000054383"/>
    </source>
</evidence>
<proteinExistence type="predicted"/>
<protein>
    <submittedName>
        <fullName evidence="2">Uncharacterized protein</fullName>
    </submittedName>
</protein>
<accession>A0A0U1LV14</accession>
<feature type="compositionally biased region" description="Basic and acidic residues" evidence="1">
    <location>
        <begin position="120"/>
        <end position="135"/>
    </location>
</feature>
<dbReference type="AlphaFoldDB" id="A0A0U1LV14"/>
<feature type="compositionally biased region" description="Low complexity" evidence="1">
    <location>
        <begin position="24"/>
        <end position="38"/>
    </location>
</feature>
<dbReference type="OrthoDB" id="5138418at2759"/>
<gene>
    <name evidence="2" type="ORF">PISL3812_03955</name>
</gene>
<feature type="region of interest" description="Disordered" evidence="1">
    <location>
        <begin position="213"/>
        <end position="355"/>
    </location>
</feature>
<feature type="compositionally biased region" description="Low complexity" evidence="1">
    <location>
        <begin position="305"/>
        <end position="326"/>
    </location>
</feature>
<evidence type="ECO:0000313" key="2">
    <source>
        <dbReference type="EMBL" id="CRG86942.1"/>
    </source>
</evidence>
<feature type="compositionally biased region" description="Polar residues" evidence="1">
    <location>
        <begin position="213"/>
        <end position="222"/>
    </location>
</feature>